<organism evidence="1 2">
    <name type="scientific">Bradyrhizobium macuxiense</name>
    <dbReference type="NCBI Taxonomy" id="1755647"/>
    <lineage>
        <taxon>Bacteria</taxon>
        <taxon>Pseudomonadati</taxon>
        <taxon>Pseudomonadota</taxon>
        <taxon>Alphaproteobacteria</taxon>
        <taxon>Hyphomicrobiales</taxon>
        <taxon>Nitrobacteraceae</taxon>
        <taxon>Bradyrhizobium</taxon>
    </lineage>
</organism>
<dbReference type="AlphaFoldDB" id="A0A109K3U4"/>
<accession>A0A109K3U4</accession>
<protein>
    <submittedName>
        <fullName evidence="1">Uncharacterized protein</fullName>
    </submittedName>
</protein>
<comment type="caution">
    <text evidence="1">The sequence shown here is derived from an EMBL/GenBank/DDBJ whole genome shotgun (WGS) entry which is preliminary data.</text>
</comment>
<proteinExistence type="predicted"/>
<dbReference type="OrthoDB" id="8246657at2"/>
<sequence length="66" mass="7154">MISSTTLEWIVALLVCWTCLTAIYRSSAAPVTCGPRYAASMTSQSLPVPPPDLDAEAVVRDMMLHD</sequence>
<evidence type="ECO:0000313" key="1">
    <source>
        <dbReference type="EMBL" id="KWV60208.1"/>
    </source>
</evidence>
<reference evidence="1 2" key="1">
    <citation type="submission" date="2015-11" db="EMBL/GenBank/DDBJ databases">
        <title>Draft Genome Sequence of the Strain BR 10303 (Bradyrhizobium sp.) isolated from nodules of Centrolobium paraense.</title>
        <authorList>
            <person name="Zelli J.E."/>
            <person name="Simoes-Araujo J.L."/>
            <person name="Barauna A.C."/>
            <person name="Silva K."/>
        </authorList>
    </citation>
    <scope>NUCLEOTIDE SEQUENCE [LARGE SCALE GENOMIC DNA]</scope>
    <source>
        <strain evidence="1 2">BR 10303</strain>
    </source>
</reference>
<dbReference type="EMBL" id="LNCU01000022">
    <property type="protein sequence ID" value="KWV60208.1"/>
    <property type="molecule type" value="Genomic_DNA"/>
</dbReference>
<dbReference type="RefSeq" id="WP_066500983.1">
    <property type="nucleotide sequence ID" value="NZ_LNCU01000022.1"/>
</dbReference>
<dbReference type="Proteomes" id="UP000057737">
    <property type="component" value="Unassembled WGS sequence"/>
</dbReference>
<gene>
    <name evidence="1" type="ORF">AS156_30195</name>
</gene>
<keyword evidence="2" id="KW-1185">Reference proteome</keyword>
<evidence type="ECO:0000313" key="2">
    <source>
        <dbReference type="Proteomes" id="UP000057737"/>
    </source>
</evidence>
<name>A0A109K3U4_9BRAD</name>